<dbReference type="Gene3D" id="1.10.3680.10">
    <property type="entry name" value="TerB-like"/>
    <property type="match status" value="1"/>
</dbReference>
<dbReference type="PANTHER" id="PTHR48125">
    <property type="entry name" value="LP07818P1"/>
    <property type="match status" value="1"/>
</dbReference>
<evidence type="ECO:0000259" key="5">
    <source>
        <dbReference type="Pfam" id="PF15615"/>
    </source>
</evidence>
<keyword evidence="7" id="KW-1185">Reference proteome</keyword>
<dbReference type="Pfam" id="PF15615">
    <property type="entry name" value="TerB_C"/>
    <property type="match status" value="1"/>
</dbReference>
<feature type="region of interest" description="Disordered" evidence="1">
    <location>
        <begin position="454"/>
        <end position="489"/>
    </location>
</feature>
<dbReference type="InterPro" id="IPR028932">
    <property type="entry name" value="TerB-C"/>
</dbReference>
<proteinExistence type="predicted"/>
<feature type="region of interest" description="Disordered" evidence="1">
    <location>
        <begin position="1084"/>
        <end position="1104"/>
    </location>
</feature>
<feature type="region of interest" description="Disordered" evidence="1">
    <location>
        <begin position="1018"/>
        <end position="1041"/>
    </location>
</feature>
<dbReference type="AlphaFoldDB" id="A0A8J3K230"/>
<feature type="region of interest" description="Disordered" evidence="1">
    <location>
        <begin position="778"/>
        <end position="807"/>
    </location>
</feature>
<protein>
    <recommendedName>
        <fullName evidence="8">Tellurite resistance protein TerB</fullName>
    </recommendedName>
</protein>
<dbReference type="InterPro" id="IPR025266">
    <property type="entry name" value="TerB_N"/>
</dbReference>
<dbReference type="EMBL" id="BONG01000033">
    <property type="protein sequence ID" value="GIF91531.1"/>
    <property type="molecule type" value="Genomic_DNA"/>
</dbReference>
<dbReference type="InterPro" id="IPR029024">
    <property type="entry name" value="TerB-like"/>
</dbReference>
<evidence type="ECO:0000259" key="3">
    <source>
        <dbReference type="Pfam" id="PF05099"/>
    </source>
</evidence>
<dbReference type="InterPro" id="IPR007791">
    <property type="entry name" value="DjlA_N"/>
</dbReference>
<dbReference type="PANTHER" id="PTHR48125:SF10">
    <property type="entry name" value="OS12G0136300 PROTEIN"/>
    <property type="match status" value="1"/>
</dbReference>
<feature type="domain" description="TerB N-terminal" evidence="4">
    <location>
        <begin position="491"/>
        <end position="693"/>
    </location>
</feature>
<comment type="caution">
    <text evidence="6">The sequence shown here is derived from an EMBL/GenBank/DDBJ whole genome shotgun (WGS) entry which is preliminary data.</text>
</comment>
<feature type="transmembrane region" description="Helical" evidence="2">
    <location>
        <begin position="378"/>
        <end position="397"/>
    </location>
</feature>
<feature type="region of interest" description="Disordered" evidence="1">
    <location>
        <begin position="401"/>
        <end position="438"/>
    </location>
</feature>
<keyword evidence="2" id="KW-0472">Membrane</keyword>
<keyword evidence="2" id="KW-0812">Transmembrane</keyword>
<evidence type="ECO:0000256" key="2">
    <source>
        <dbReference type="SAM" id="Phobius"/>
    </source>
</evidence>
<gene>
    <name evidence="6" type="ORF">Cch02nite_49750</name>
</gene>
<evidence type="ECO:0000313" key="7">
    <source>
        <dbReference type="Proteomes" id="UP000619293"/>
    </source>
</evidence>
<sequence>MGKAVSGPEQRAVVTQAKAARDAAHAVLTSEQDIIARIQQAAAKHRKHLAAEQLSKAPIDRLRTTTEGVGLSLVPFRAAGLLTVGQLIQRGDRLEHLPGVGPATAARTKAAIAALAKAIEATVEVKPDPVRRGPHDTTLLLELARLQHLRDDLGPVLPAAREICIVLNPHLAAAHRATRRLAARRSTKQRALYDTSLAAVVEAMESDRLRPAVEAVLSAHSQLTNMTVTEQLWEDYRRRPGRLHALLAEANGAPAKPSPDLPPGMMRCLIGLALVVAALAPLFKERNPFDGTAEQSAMRIVALLVGVYLVAWGRWAWSKAKWAAVSVPGAVQVQPGAGADALKTAPGFGRVLFGLVWLYLTIIPPDDGVFAGDTTRDVVKIIWIVVSGIALTWGMLARTTRRGRNRQTPPDDQALPQADNLPAGDASPDDPPAGNTTTTDEAALAAVAQPDAPVLQTPAPEPAPEEQAATVTTHPTYTPTPPATHPARWVPAGQPVQVDYLTIGGGLLYVGQGLFADGMAEPSLIDPAQPINYRQPDWSGDSPYHVPSYAQLTPGARAAYLTWLGDGRRYPQAPTGFALLLLYGLERRVLLDLGNAPDPATELTAVADQVIRLLSVYNTDRAFVTQAAQFLLLLRALQDRNTPQLPRLEPPTAGDLRPVPLSLRLALAAYAATGTPLPADWALAWTRHHPTIHAASSTTSDREFAKLFTSRYTQRFGPGLRVIPGHKRVALPYRPANPALARQRIMLAGWPDVYDSPGLVAQLAELTQSIHLDRQPYDRSLAHNPPAPHNPPAAELLPNEPSQDDKPDMAALRQWAERHLRSRPTALVDGAELTSLWPNANSAGLRESDFVTLVQLLGRSGFGIEPDLRFGHTEITDVAVLFRTEAGEAQTPSTAYTAAATLLRLAVTVSAADGTISTDEREHLVAHLRDGLQLTRAEQVRLEAHLRWLIASGTRLAGIKDRLKRLTAQQSEKIGRFLVTVAAADGVISADEVSTLQRIYDLLGLPHSMLSEQLHSATARTQPQQLTPAPVATQPPTAATPRTADALRLPVGPGLALDADALATKLRETASVAALLTSVFSDDEGPAVEPARRPAVPAPPRDDTSPAVGLLPGLDAAHHGLLAQLLTRPAWPRPDFDALAAQHGLMPDGAIEVLNEAAYEAFGDPLIDDDGDLIINEYALKETTR</sequence>
<feature type="compositionally biased region" description="Low complexity" evidence="1">
    <location>
        <begin position="465"/>
        <end position="477"/>
    </location>
</feature>
<dbReference type="CDD" id="cd07176">
    <property type="entry name" value="terB"/>
    <property type="match status" value="1"/>
</dbReference>
<keyword evidence="2" id="KW-1133">Transmembrane helix</keyword>
<dbReference type="Pfam" id="PF13208">
    <property type="entry name" value="TerB_N"/>
    <property type="match status" value="1"/>
</dbReference>
<feature type="transmembrane region" description="Helical" evidence="2">
    <location>
        <begin position="264"/>
        <end position="284"/>
    </location>
</feature>
<accession>A0A8J3K230</accession>
<feature type="transmembrane region" description="Helical" evidence="2">
    <location>
        <begin position="296"/>
        <end position="317"/>
    </location>
</feature>
<evidence type="ECO:0008006" key="8">
    <source>
        <dbReference type="Google" id="ProtNLM"/>
    </source>
</evidence>
<feature type="compositionally biased region" description="Low complexity" evidence="1">
    <location>
        <begin position="1021"/>
        <end position="1041"/>
    </location>
</feature>
<dbReference type="Pfam" id="PF05099">
    <property type="entry name" value="TerB"/>
    <property type="match status" value="1"/>
</dbReference>
<evidence type="ECO:0000313" key="6">
    <source>
        <dbReference type="EMBL" id="GIF91531.1"/>
    </source>
</evidence>
<evidence type="ECO:0000256" key="1">
    <source>
        <dbReference type="SAM" id="MobiDB-lite"/>
    </source>
</evidence>
<name>A0A8J3K230_9ACTN</name>
<dbReference type="SUPFAM" id="SSF158682">
    <property type="entry name" value="TerB-like"/>
    <property type="match status" value="1"/>
</dbReference>
<feature type="domain" description="TerB-C" evidence="5">
    <location>
        <begin position="1054"/>
        <end position="1179"/>
    </location>
</feature>
<feature type="domain" description="Co-chaperone DjlA N-terminal" evidence="3">
    <location>
        <begin position="903"/>
        <end position="1009"/>
    </location>
</feature>
<evidence type="ECO:0000259" key="4">
    <source>
        <dbReference type="Pfam" id="PF13208"/>
    </source>
</evidence>
<organism evidence="6 7">
    <name type="scientific">Catellatospora chokoriensis</name>
    <dbReference type="NCBI Taxonomy" id="310353"/>
    <lineage>
        <taxon>Bacteria</taxon>
        <taxon>Bacillati</taxon>
        <taxon>Actinomycetota</taxon>
        <taxon>Actinomycetes</taxon>
        <taxon>Micromonosporales</taxon>
        <taxon>Micromonosporaceae</taxon>
        <taxon>Catellatospora</taxon>
    </lineage>
</organism>
<reference evidence="6 7" key="1">
    <citation type="submission" date="2021-01" db="EMBL/GenBank/DDBJ databases">
        <title>Whole genome shotgun sequence of Catellatospora chokoriensis NBRC 107358.</title>
        <authorList>
            <person name="Komaki H."/>
            <person name="Tamura T."/>
        </authorList>
    </citation>
    <scope>NUCLEOTIDE SEQUENCE [LARGE SCALE GENOMIC DNA]</scope>
    <source>
        <strain evidence="6 7">NBRC 107358</strain>
    </source>
</reference>
<dbReference type="Proteomes" id="UP000619293">
    <property type="component" value="Unassembled WGS sequence"/>
</dbReference>